<keyword evidence="2" id="KW-1185">Reference proteome</keyword>
<dbReference type="GO" id="GO:0003676">
    <property type="term" value="F:nucleic acid binding"/>
    <property type="evidence" value="ECO:0007669"/>
    <property type="project" value="InterPro"/>
</dbReference>
<accession>A0A1S8X2B6</accession>
<name>A0A1S8X2B6_OPIVI</name>
<evidence type="ECO:0000313" key="1">
    <source>
        <dbReference type="EMBL" id="OON20643.1"/>
    </source>
</evidence>
<dbReference type="SUPFAM" id="SSF82704">
    <property type="entry name" value="AlbA-like"/>
    <property type="match status" value="1"/>
</dbReference>
<proteinExistence type="predicted"/>
<dbReference type="InterPro" id="IPR036882">
    <property type="entry name" value="Alba-like_dom_sf"/>
</dbReference>
<sequence>MKTKDVEPGRVWEISELLAEEDHLSQQVKEYFSPTGFHHIFISAKSSMIAQTLYIGRRLDRLLHRYHSMSQTGLAKNPGELWLHGIGPRAIERCVDLALHLENRLYPGHISTSVRTSTCATIRQAIAAVEPGSVSITEQEQPKSAIHIQLRLIPTRG</sequence>
<dbReference type="Gene3D" id="3.30.110.20">
    <property type="entry name" value="Alba-like domain"/>
    <property type="match status" value="1"/>
</dbReference>
<organism evidence="1 2">
    <name type="scientific">Opisthorchis viverrini</name>
    <name type="common">Southeast Asian liver fluke</name>
    <dbReference type="NCBI Taxonomy" id="6198"/>
    <lineage>
        <taxon>Eukaryota</taxon>
        <taxon>Metazoa</taxon>
        <taxon>Spiralia</taxon>
        <taxon>Lophotrochozoa</taxon>
        <taxon>Platyhelminthes</taxon>
        <taxon>Trematoda</taxon>
        <taxon>Digenea</taxon>
        <taxon>Opisthorchiida</taxon>
        <taxon>Opisthorchiata</taxon>
        <taxon>Opisthorchiidae</taxon>
        <taxon>Opisthorchis</taxon>
    </lineage>
</organism>
<evidence type="ECO:0000313" key="2">
    <source>
        <dbReference type="Proteomes" id="UP000243686"/>
    </source>
</evidence>
<evidence type="ECO:0008006" key="3">
    <source>
        <dbReference type="Google" id="ProtNLM"/>
    </source>
</evidence>
<protein>
    <recommendedName>
        <fullName evidence="3">DNA/RNA-binding protein Alba-like domain-containing protein</fullName>
    </recommendedName>
</protein>
<dbReference type="Proteomes" id="UP000243686">
    <property type="component" value="Unassembled WGS sequence"/>
</dbReference>
<dbReference type="AlphaFoldDB" id="A0A1S8X2B6"/>
<dbReference type="EMBL" id="KV892522">
    <property type="protein sequence ID" value="OON20643.1"/>
    <property type="molecule type" value="Genomic_DNA"/>
</dbReference>
<gene>
    <name evidence="1" type="ORF">X801_03470</name>
</gene>
<reference evidence="1 2" key="1">
    <citation type="submission" date="2015-03" db="EMBL/GenBank/DDBJ databases">
        <title>Draft genome of the nematode, Opisthorchis viverrini.</title>
        <authorList>
            <person name="Mitreva M."/>
        </authorList>
    </citation>
    <scope>NUCLEOTIDE SEQUENCE [LARGE SCALE GENOMIC DNA]</scope>
    <source>
        <strain evidence="1">Khon Kaen</strain>
    </source>
</reference>